<evidence type="ECO:0000313" key="3">
    <source>
        <dbReference type="Proteomes" id="UP000596742"/>
    </source>
</evidence>
<evidence type="ECO:0000256" key="1">
    <source>
        <dbReference type="SAM" id="MobiDB-lite"/>
    </source>
</evidence>
<proteinExistence type="predicted"/>
<dbReference type="AlphaFoldDB" id="A0A8B6ECG3"/>
<dbReference type="Proteomes" id="UP000596742">
    <property type="component" value="Unassembled WGS sequence"/>
</dbReference>
<accession>A0A8B6ECG3</accession>
<protein>
    <recommendedName>
        <fullName evidence="4">NFX1-type zinc finger-containing protein</fullName>
    </recommendedName>
</protein>
<feature type="compositionally biased region" description="Polar residues" evidence="1">
    <location>
        <begin position="661"/>
        <end position="692"/>
    </location>
</feature>
<comment type="caution">
    <text evidence="2">The sequence shown here is derived from an EMBL/GenBank/DDBJ whole genome shotgun (WGS) entry which is preliminary data.</text>
</comment>
<dbReference type="OrthoDB" id="2423195at2759"/>
<feature type="region of interest" description="Disordered" evidence="1">
    <location>
        <begin position="635"/>
        <end position="717"/>
    </location>
</feature>
<feature type="compositionally biased region" description="Basic and acidic residues" evidence="1">
    <location>
        <begin position="650"/>
        <end position="660"/>
    </location>
</feature>
<sequence>MVECYQKNNKFECHENSVYTYPKCGHERHLECCQHPNMQKLRLKAQIALRRRGMGRRYNYREEIEYEIPLCEHLINKQLTCGHKIPVKCSMADNAVCNQNCEQILICGHSCMNQCTVCEENITHKKCMRKCGKRLFCGHNCNGETCMQCRPCDKLCTFSCAHDICKLNCRDICVPCKKTCPWKCPHFQCSKLCTEECDRPLCVKDCENKLNCGHICPGFCSEPCPISCKDCDASNFYQDDEGIKTVTIKECGHSFGYIYLDNHMKDTANELASKCPVCERVFNWHPRFDKILKRKKLLTEELKENFRKITKQSNNIFPLCDSKIVQQFHNYIGSFNTYVQIISYISRDKKNVQIKSLHTSAENILKAMRRTTSQCLQNWIDISDAIFRLYVKWMLQIVTSNDKLLERKFNDKNINQTQDENKRAYSHDIPEDDIDSSAELEDSNASELVVEGKTRNDMDTKFDVSNLSTMFEEKSMVCLRREPKSVEIGCDGDTLLNQKVEEIPQTEVGEWLTGLDIVKMIEDAMTNNKKSEVKRLLNIMIPFMRDEPHFTEAMQCPQLTAVTAIGVHEKDWKICKQGHLTSNLIHQTCYTCDNVPTSEVSAESKERVLWKTHFQHVTEKSNWDIYNQGYENVMGAPQKRNKRNKSNKSRMPDTFEKDTKQTNTQEVRTQFQGSNRSSDNLTLQDYIYTNTDGGSYRGNSRGRGRGRGKKIQQTGEVAERSFQTRPMGYQGYNMDFNSPVVRPQRGHTASNFMESNFGRSTEGRGTGHNGIWQRNYVPQKDQIIPHHGQGSGHNWIWQKNSAPLREQVVPRHVQEAGLNQNWQRNSVPHQEQVAGTFGINIQQNKINNEPNENFKPFKAWSDRPKYDHCFSESRPGSRGSRGRGRRGRRGGRGARN</sequence>
<evidence type="ECO:0008006" key="4">
    <source>
        <dbReference type="Google" id="ProtNLM"/>
    </source>
</evidence>
<feature type="compositionally biased region" description="Basic residues" evidence="1">
    <location>
        <begin position="700"/>
        <end position="710"/>
    </location>
</feature>
<feature type="compositionally biased region" description="Basic residues" evidence="1">
    <location>
        <begin position="639"/>
        <end position="648"/>
    </location>
</feature>
<dbReference type="EMBL" id="UYJE01004858">
    <property type="protein sequence ID" value="VDI32033.1"/>
    <property type="molecule type" value="Genomic_DNA"/>
</dbReference>
<keyword evidence="3" id="KW-1185">Reference proteome</keyword>
<evidence type="ECO:0000313" key="2">
    <source>
        <dbReference type="EMBL" id="VDI32033.1"/>
    </source>
</evidence>
<organism evidence="2 3">
    <name type="scientific">Mytilus galloprovincialis</name>
    <name type="common">Mediterranean mussel</name>
    <dbReference type="NCBI Taxonomy" id="29158"/>
    <lineage>
        <taxon>Eukaryota</taxon>
        <taxon>Metazoa</taxon>
        <taxon>Spiralia</taxon>
        <taxon>Lophotrochozoa</taxon>
        <taxon>Mollusca</taxon>
        <taxon>Bivalvia</taxon>
        <taxon>Autobranchia</taxon>
        <taxon>Pteriomorphia</taxon>
        <taxon>Mytilida</taxon>
        <taxon>Mytiloidea</taxon>
        <taxon>Mytilidae</taxon>
        <taxon>Mytilinae</taxon>
        <taxon>Mytilus</taxon>
    </lineage>
</organism>
<gene>
    <name evidence="2" type="ORF">MGAL_10B010591</name>
</gene>
<reference evidence="2" key="1">
    <citation type="submission" date="2018-11" db="EMBL/GenBank/DDBJ databases">
        <authorList>
            <person name="Alioto T."/>
            <person name="Alioto T."/>
        </authorList>
    </citation>
    <scope>NUCLEOTIDE SEQUENCE</scope>
</reference>
<feature type="region of interest" description="Disordered" evidence="1">
    <location>
        <begin position="416"/>
        <end position="452"/>
    </location>
</feature>
<feature type="compositionally biased region" description="Basic residues" evidence="1">
    <location>
        <begin position="880"/>
        <end position="896"/>
    </location>
</feature>
<feature type="region of interest" description="Disordered" evidence="1">
    <location>
        <begin position="846"/>
        <end position="896"/>
    </location>
</feature>
<feature type="compositionally biased region" description="Acidic residues" evidence="1">
    <location>
        <begin position="430"/>
        <end position="444"/>
    </location>
</feature>
<feature type="compositionally biased region" description="Basic and acidic residues" evidence="1">
    <location>
        <begin position="419"/>
        <end position="429"/>
    </location>
</feature>
<name>A0A8B6ECG3_MYTGA</name>
<feature type="compositionally biased region" description="Basic and acidic residues" evidence="1">
    <location>
        <begin position="860"/>
        <end position="871"/>
    </location>
</feature>